<evidence type="ECO:0000313" key="2">
    <source>
        <dbReference type="Proteomes" id="UP000027731"/>
    </source>
</evidence>
<reference evidence="1 2" key="1">
    <citation type="submission" date="2014-06" db="EMBL/GenBank/DDBJ databases">
        <title>Genetic determinant of reutericyclin biosynthesis of Lactobacillus reuteri.</title>
        <authorList>
            <person name="Lin X."/>
            <person name="Duar R."/>
            <person name="Walter J."/>
            <person name="Gaenzle M."/>
        </authorList>
    </citation>
    <scope>NUCLEOTIDE SEQUENCE [LARGE SCALE GENOMIC DNA]</scope>
    <source>
        <strain evidence="1 2">LTH2584</strain>
    </source>
</reference>
<accession>A0A073JR21</accession>
<proteinExistence type="predicted"/>
<evidence type="ECO:0000313" key="1">
    <source>
        <dbReference type="EMBL" id="KEK16159.1"/>
    </source>
</evidence>
<dbReference type="Proteomes" id="UP000027731">
    <property type="component" value="Unassembled WGS sequence"/>
</dbReference>
<dbReference type="EMBL" id="JOSX01000010">
    <property type="protein sequence ID" value="KEK16159.1"/>
    <property type="molecule type" value="Genomic_DNA"/>
</dbReference>
<organism evidence="1 2">
    <name type="scientific">Limosilactobacillus reuteri</name>
    <name type="common">Lactobacillus reuteri</name>
    <dbReference type="NCBI Taxonomy" id="1598"/>
    <lineage>
        <taxon>Bacteria</taxon>
        <taxon>Bacillati</taxon>
        <taxon>Bacillota</taxon>
        <taxon>Bacilli</taxon>
        <taxon>Lactobacillales</taxon>
        <taxon>Lactobacillaceae</taxon>
        <taxon>Limosilactobacillus</taxon>
    </lineage>
</organism>
<sequence>MEYDTVINKYNGLKNKALYTQTFATVGKKLFNDNDLDIDDIGLYVFLVTRSRQSLENDGIGIVDRIDSLSIYKMVYRPQKLQGKYREIVGDIEERINRLEDHGFIERIVNTIGEQAIKIPQNDLDGGFAKLYAPGIKVILRNLTGKKMLRKLAVYAAFRTLIFEGSTGTFVIERAPMILSKMLGLSKVSMNNHLKWLRENYVLAYFKCKRASMNDSWKQYYSDIVQYDRLVINVKAQYDRGFIKEIIE</sequence>
<dbReference type="PATRIC" id="fig|1598.90.peg.578"/>
<dbReference type="AlphaFoldDB" id="A0A073JR21"/>
<comment type="caution">
    <text evidence="1">The sequence shown here is derived from an EMBL/GenBank/DDBJ whole genome shotgun (WGS) entry which is preliminary data.</text>
</comment>
<name>A0A073JR21_LIMRT</name>
<protein>
    <submittedName>
        <fullName evidence="1">Uncharacterized protein</fullName>
    </submittedName>
</protein>
<gene>
    <name evidence="1" type="ORF">LR3_08900</name>
</gene>